<dbReference type="RefSeq" id="WP_377471233.1">
    <property type="nucleotide sequence ID" value="NZ_JBHLWN010000066.1"/>
</dbReference>
<feature type="region of interest" description="Disordered" evidence="2">
    <location>
        <begin position="51"/>
        <end position="72"/>
    </location>
</feature>
<dbReference type="SUPFAM" id="SSF53187">
    <property type="entry name" value="Zn-dependent exopeptidases"/>
    <property type="match status" value="1"/>
</dbReference>
<dbReference type="Pfam" id="PF01520">
    <property type="entry name" value="Amidase_3"/>
    <property type="match status" value="1"/>
</dbReference>
<evidence type="ECO:0000256" key="2">
    <source>
        <dbReference type="SAM" id="MobiDB-lite"/>
    </source>
</evidence>
<comment type="caution">
    <text evidence="5">The sequence shown here is derived from an EMBL/GenBank/DDBJ whole genome shotgun (WGS) entry which is preliminary data.</text>
</comment>
<dbReference type="Gene3D" id="3.40.630.40">
    <property type="entry name" value="Zn-dependent exopeptidases"/>
    <property type="match status" value="1"/>
</dbReference>
<protein>
    <submittedName>
        <fullName evidence="5">N-acetylmuramoyl-L-alanine amidase</fullName>
        <ecNumber evidence="5">3.5.1.28</ecNumber>
    </submittedName>
</protein>
<feature type="signal peptide" evidence="3">
    <location>
        <begin position="1"/>
        <end position="27"/>
    </location>
</feature>
<organism evidence="5 6">
    <name type="scientific">Paenibacillus chartarius</name>
    <dbReference type="NCBI Taxonomy" id="747481"/>
    <lineage>
        <taxon>Bacteria</taxon>
        <taxon>Bacillati</taxon>
        <taxon>Bacillota</taxon>
        <taxon>Bacilli</taxon>
        <taxon>Bacillales</taxon>
        <taxon>Paenibacillaceae</taxon>
        <taxon>Paenibacillus</taxon>
    </lineage>
</organism>
<dbReference type="InterPro" id="IPR002508">
    <property type="entry name" value="MurNAc-LAA_cat"/>
</dbReference>
<keyword evidence="3" id="KW-0732">Signal</keyword>
<keyword evidence="6" id="KW-1185">Reference proteome</keyword>
<dbReference type="SMART" id="SM00646">
    <property type="entry name" value="Ami_3"/>
    <property type="match status" value="1"/>
</dbReference>
<feature type="domain" description="MurNAc-LAA" evidence="4">
    <location>
        <begin position="120"/>
        <end position="238"/>
    </location>
</feature>
<evidence type="ECO:0000256" key="3">
    <source>
        <dbReference type="SAM" id="SignalP"/>
    </source>
</evidence>
<dbReference type="GO" id="GO:0008745">
    <property type="term" value="F:N-acetylmuramoyl-L-alanine amidase activity"/>
    <property type="evidence" value="ECO:0007669"/>
    <property type="project" value="UniProtKB-EC"/>
</dbReference>
<dbReference type="PANTHER" id="PTHR30404">
    <property type="entry name" value="N-ACETYLMURAMOYL-L-ALANINE AMIDASE"/>
    <property type="match status" value="1"/>
</dbReference>
<dbReference type="EMBL" id="JBHLWN010000066">
    <property type="protein sequence ID" value="MFC0213902.1"/>
    <property type="molecule type" value="Genomic_DNA"/>
</dbReference>
<reference evidence="5 6" key="1">
    <citation type="submission" date="2024-09" db="EMBL/GenBank/DDBJ databases">
        <authorList>
            <person name="Sun Q."/>
            <person name="Mori K."/>
        </authorList>
    </citation>
    <scope>NUCLEOTIDE SEQUENCE [LARGE SCALE GENOMIC DNA]</scope>
    <source>
        <strain evidence="5 6">CCM 7759</strain>
    </source>
</reference>
<dbReference type="Proteomes" id="UP001589776">
    <property type="component" value="Unassembled WGS sequence"/>
</dbReference>
<evidence type="ECO:0000313" key="6">
    <source>
        <dbReference type="Proteomes" id="UP001589776"/>
    </source>
</evidence>
<proteinExistence type="predicted"/>
<sequence>MAIKRSRKNRSILGMLAIMAASAILPAQPAAAKAAGEQIVCVDPGHQLRGNHETEPVSPHSTTMKAKVSSGTTGVKTKKPEYVLTLEASLLLKEKLKSFGYTVVMTRETHDVDISNVERAQRCNEAGADLAVRIHADGDSSSRTQGISLLYPAWSEAAQTIYAPSKAAAEMILADTAAATGAVSRGIVPRSDLTGFNWSTVPTVLVEMGFMTNPNEDLKLSDPEYMNRLTEGMALGITKALAVQVGEQEAEQRFSVDLAGQTTLHHYANGRMYRTRLALAPQTVQVTATRGNWGKIETWIGPMWVYVGGLQQKQ</sequence>
<gene>
    <name evidence="5" type="ORF">ACFFK0_15835</name>
</gene>
<evidence type="ECO:0000313" key="5">
    <source>
        <dbReference type="EMBL" id="MFC0213902.1"/>
    </source>
</evidence>
<evidence type="ECO:0000256" key="1">
    <source>
        <dbReference type="ARBA" id="ARBA00022801"/>
    </source>
</evidence>
<name>A0ABV6DMM3_9BACL</name>
<accession>A0ABV6DMM3</accession>
<dbReference type="PANTHER" id="PTHR30404:SF0">
    <property type="entry name" value="N-ACETYLMURAMOYL-L-ALANINE AMIDASE AMIC"/>
    <property type="match status" value="1"/>
</dbReference>
<dbReference type="EC" id="3.5.1.28" evidence="5"/>
<feature type="chain" id="PRO_5045219166" evidence="3">
    <location>
        <begin position="28"/>
        <end position="314"/>
    </location>
</feature>
<keyword evidence="1 5" id="KW-0378">Hydrolase</keyword>
<feature type="compositionally biased region" description="Polar residues" evidence="2">
    <location>
        <begin position="59"/>
        <end position="72"/>
    </location>
</feature>
<dbReference type="CDD" id="cd02696">
    <property type="entry name" value="MurNAc-LAA"/>
    <property type="match status" value="1"/>
</dbReference>
<dbReference type="InterPro" id="IPR050695">
    <property type="entry name" value="N-acetylmuramoyl_amidase_3"/>
</dbReference>
<evidence type="ECO:0000259" key="4">
    <source>
        <dbReference type="SMART" id="SM00646"/>
    </source>
</evidence>